<keyword evidence="7 11" id="KW-0472">Membrane</keyword>
<feature type="transmembrane region" description="Helical" evidence="11">
    <location>
        <begin position="9"/>
        <end position="31"/>
    </location>
</feature>
<dbReference type="RefSeq" id="WP_186953704.1">
    <property type="nucleotide sequence ID" value="NZ_JACOFX010000004.1"/>
</dbReference>
<keyword evidence="8 10" id="KW-0807">Transducer</keyword>
<name>A0ABR6ZA16_9BURK</name>
<feature type="domain" description="Methyl-accepting transducer" evidence="12">
    <location>
        <begin position="269"/>
        <end position="498"/>
    </location>
</feature>
<gene>
    <name evidence="13" type="ORF">H8L47_11395</name>
</gene>
<evidence type="ECO:0000256" key="11">
    <source>
        <dbReference type="SAM" id="Phobius"/>
    </source>
</evidence>
<keyword evidence="5 11" id="KW-0812">Transmembrane</keyword>
<keyword evidence="3" id="KW-0145">Chemotaxis</keyword>
<dbReference type="InterPro" id="IPR051310">
    <property type="entry name" value="MCP_chemotaxis"/>
</dbReference>
<evidence type="ECO:0000256" key="10">
    <source>
        <dbReference type="PROSITE-ProRule" id="PRU00284"/>
    </source>
</evidence>
<evidence type="ECO:0000259" key="12">
    <source>
        <dbReference type="PROSITE" id="PS50111"/>
    </source>
</evidence>
<evidence type="ECO:0000313" key="13">
    <source>
        <dbReference type="EMBL" id="MBC3908161.1"/>
    </source>
</evidence>
<dbReference type="InterPro" id="IPR004090">
    <property type="entry name" value="Chemotax_Me-accpt_rcpt"/>
</dbReference>
<keyword evidence="6 11" id="KW-1133">Transmembrane helix</keyword>
<dbReference type="PANTHER" id="PTHR43531:SF11">
    <property type="entry name" value="METHYL-ACCEPTING CHEMOTAXIS PROTEIN 3"/>
    <property type="match status" value="1"/>
</dbReference>
<dbReference type="PRINTS" id="PR00260">
    <property type="entry name" value="CHEMTRNSDUCR"/>
</dbReference>
<dbReference type="InterPro" id="IPR003122">
    <property type="entry name" value="Tar_rcpt_lig-bd"/>
</dbReference>
<sequence length="546" mass="59593">MKTTLKTRLMLVMGIMSAMIILVGLAGLFAMNALHQGLKTSHAEHTLVLDNIYRIEKLLLNSRYAIPASLADPTIEGMQASAEEIERDKRDMDQLWMQFATHSMSPETRKKADELTNLRIGFDHAVSLPLIEALRDADTSRIREIKRLAEPLHGPIINAVQGLRTAQLDLAKKEYASAQARYDTANQLILAIIALGLVLAAALAYFLIQVMYRQLGGEPAYAAQIARQIADGDLDVNITADVTEGTSLLASMQQLQRGLTKTVKDMRLDTAHIARTSGLQVNHNAMLSSRIDLQASLHRQITTATKELASAVRHNSEKARQAMQAVDDSSELAIKKMESASGAFETITQIRHASDKIADNIHVIDELAFQIDTLALKATMEDGTASDASQGLAVTAPEIRHLAQCVALASKEIKNLLNESQEKMENGSKLISQGGAGTEHLLTAIQYSHTVMASINASTKEQEASIRQIRHAVSDMDYANRKDAILLGVSTTTSRLMEQQANHLAQLGGGFKLGTMQGPQAKLQVVNAIAAEDMPPKRPNLRLVRP</sequence>
<proteinExistence type="inferred from homology"/>
<feature type="transmembrane region" description="Helical" evidence="11">
    <location>
        <begin position="188"/>
        <end position="208"/>
    </location>
</feature>
<dbReference type="SUPFAM" id="SSF58104">
    <property type="entry name" value="Methyl-accepting chemotaxis protein (MCP) signaling domain"/>
    <property type="match status" value="1"/>
</dbReference>
<keyword evidence="2" id="KW-1003">Cell membrane</keyword>
<reference evidence="13 14" key="1">
    <citation type="submission" date="2020-08" db="EMBL/GenBank/DDBJ databases">
        <title>Novel species isolated from subtropical streams in China.</title>
        <authorList>
            <person name="Lu H."/>
        </authorList>
    </citation>
    <scope>NUCLEOTIDE SEQUENCE [LARGE SCALE GENOMIC DNA]</scope>
    <source>
        <strain evidence="13 14">NL8W</strain>
    </source>
</reference>
<evidence type="ECO:0000256" key="9">
    <source>
        <dbReference type="ARBA" id="ARBA00029447"/>
    </source>
</evidence>
<evidence type="ECO:0000256" key="6">
    <source>
        <dbReference type="ARBA" id="ARBA00022989"/>
    </source>
</evidence>
<dbReference type="Gene3D" id="1.10.287.950">
    <property type="entry name" value="Methyl-accepting chemotaxis protein"/>
    <property type="match status" value="1"/>
</dbReference>
<comment type="subcellular location">
    <subcellularLocation>
        <location evidence="1">Cell inner membrane</location>
        <topology evidence="1">Multi-pass membrane protein</topology>
    </subcellularLocation>
</comment>
<evidence type="ECO:0000256" key="5">
    <source>
        <dbReference type="ARBA" id="ARBA00022692"/>
    </source>
</evidence>
<evidence type="ECO:0000256" key="8">
    <source>
        <dbReference type="ARBA" id="ARBA00023224"/>
    </source>
</evidence>
<dbReference type="PROSITE" id="PS50111">
    <property type="entry name" value="CHEMOTAXIS_TRANSDUC_2"/>
    <property type="match status" value="1"/>
</dbReference>
<comment type="caution">
    <text evidence="13">The sequence shown here is derived from an EMBL/GenBank/DDBJ whole genome shotgun (WGS) entry which is preliminary data.</text>
</comment>
<evidence type="ECO:0000256" key="7">
    <source>
        <dbReference type="ARBA" id="ARBA00023136"/>
    </source>
</evidence>
<comment type="similarity">
    <text evidence="9">Belongs to the methyl-accepting chemotaxis (MCP) protein family.</text>
</comment>
<accession>A0ABR6ZA16</accession>
<evidence type="ECO:0000256" key="1">
    <source>
        <dbReference type="ARBA" id="ARBA00004429"/>
    </source>
</evidence>
<dbReference type="SMART" id="SM00283">
    <property type="entry name" value="MA"/>
    <property type="match status" value="1"/>
</dbReference>
<evidence type="ECO:0000313" key="14">
    <source>
        <dbReference type="Proteomes" id="UP000646911"/>
    </source>
</evidence>
<keyword evidence="4" id="KW-0997">Cell inner membrane</keyword>
<dbReference type="Pfam" id="PF00015">
    <property type="entry name" value="MCPsignal"/>
    <property type="match status" value="1"/>
</dbReference>
<evidence type="ECO:0000256" key="4">
    <source>
        <dbReference type="ARBA" id="ARBA00022519"/>
    </source>
</evidence>
<evidence type="ECO:0000256" key="3">
    <source>
        <dbReference type="ARBA" id="ARBA00022500"/>
    </source>
</evidence>
<dbReference type="PANTHER" id="PTHR43531">
    <property type="entry name" value="PROTEIN ICFG"/>
    <property type="match status" value="1"/>
</dbReference>
<organism evidence="13 14">
    <name type="scientific">Undibacterium umbellatum</name>
    <dbReference type="NCBI Taxonomy" id="2762300"/>
    <lineage>
        <taxon>Bacteria</taxon>
        <taxon>Pseudomonadati</taxon>
        <taxon>Pseudomonadota</taxon>
        <taxon>Betaproteobacteria</taxon>
        <taxon>Burkholderiales</taxon>
        <taxon>Oxalobacteraceae</taxon>
        <taxon>Undibacterium</taxon>
    </lineage>
</organism>
<evidence type="ECO:0000256" key="2">
    <source>
        <dbReference type="ARBA" id="ARBA00022475"/>
    </source>
</evidence>
<dbReference type="Pfam" id="PF02203">
    <property type="entry name" value="TarH"/>
    <property type="match status" value="1"/>
</dbReference>
<protein>
    <submittedName>
        <fullName evidence="13">MCP four helix bundle domain-containing protein</fullName>
    </submittedName>
</protein>
<keyword evidence="14" id="KW-1185">Reference proteome</keyword>
<dbReference type="Proteomes" id="UP000646911">
    <property type="component" value="Unassembled WGS sequence"/>
</dbReference>
<dbReference type="InterPro" id="IPR004089">
    <property type="entry name" value="MCPsignal_dom"/>
</dbReference>
<dbReference type="Gene3D" id="6.10.340.10">
    <property type="match status" value="1"/>
</dbReference>
<dbReference type="EMBL" id="JACOFX010000004">
    <property type="protein sequence ID" value="MBC3908161.1"/>
    <property type="molecule type" value="Genomic_DNA"/>
</dbReference>